<evidence type="ECO:0000313" key="2">
    <source>
        <dbReference type="Proteomes" id="UP000220836"/>
    </source>
</evidence>
<dbReference type="EMBL" id="FXYH01000017">
    <property type="protein sequence ID" value="SMX48255.1"/>
    <property type="molecule type" value="Genomic_DNA"/>
</dbReference>
<evidence type="ECO:0008006" key="3">
    <source>
        <dbReference type="Google" id="ProtNLM"/>
    </source>
</evidence>
<accession>A0A238KZK6</accession>
<name>A0A238KZK6_9RHOB</name>
<dbReference type="AlphaFoldDB" id="A0A238KZK6"/>
<dbReference type="Proteomes" id="UP000220836">
    <property type="component" value="Unassembled WGS sequence"/>
</dbReference>
<protein>
    <recommendedName>
        <fullName evidence="3">Methylated-DNA-[protein]-cysteine S-methyltransferase DNA binding domain-containing protein</fullName>
    </recommendedName>
</protein>
<evidence type="ECO:0000313" key="1">
    <source>
        <dbReference type="EMBL" id="SMX48255.1"/>
    </source>
</evidence>
<organism evidence="1 2">
    <name type="scientific">Pelagimonas varians</name>
    <dbReference type="NCBI Taxonomy" id="696760"/>
    <lineage>
        <taxon>Bacteria</taxon>
        <taxon>Pseudomonadati</taxon>
        <taxon>Pseudomonadota</taxon>
        <taxon>Alphaproteobacteria</taxon>
        <taxon>Rhodobacterales</taxon>
        <taxon>Roseobacteraceae</taxon>
        <taxon>Pelagimonas</taxon>
    </lineage>
</organism>
<sequence length="106" mass="12090">MSKIDHVARARAAWKPLYKLARKGGWISYGDLTKPLGLHHRSARWFLGVIQEECRRQNLPPLQAIVVNKQTGAPGAGYVATGRQGKTYRKAVQRVHKYRWPKKAPF</sequence>
<reference evidence="1 2" key="1">
    <citation type="submission" date="2017-05" db="EMBL/GenBank/DDBJ databases">
        <authorList>
            <person name="Song R."/>
            <person name="Chenine A.L."/>
            <person name="Ruprecht R.M."/>
        </authorList>
    </citation>
    <scope>NUCLEOTIDE SEQUENCE [LARGE SCALE GENOMIC DNA]</scope>
    <source>
        <strain evidence="1 2">CECT 8663</strain>
    </source>
</reference>
<proteinExistence type="predicted"/>
<keyword evidence="2" id="KW-1185">Reference proteome</keyword>
<gene>
    <name evidence="1" type="ORF">PEV8663_03783</name>
</gene>